<dbReference type="AlphaFoldDB" id="A0A395JJE9"/>
<sequence length="156" mass="17019">MALTVQHIEDSLQPGADALGYELVAVEISGGDTSILRIYIDSPSGKGVTIDDCAKASRQFSAILDVDDPISSRYTLEVSSPGMDRPLAKPQHFQAVVGQDVKIRMNTLVDGRRRFTGELVEATDEFAVVEVDGEQTELLYSEMDRARLVPVYGSDI</sequence>
<dbReference type="InterPro" id="IPR035956">
    <property type="entry name" value="RimP_N_sf"/>
</dbReference>
<dbReference type="Gene3D" id="3.30.300.70">
    <property type="entry name" value="RimP-like superfamily, N-terminal"/>
    <property type="match status" value="1"/>
</dbReference>
<comment type="similarity">
    <text evidence="3">Belongs to the RimP family.</text>
</comment>
<dbReference type="SUPFAM" id="SSF75420">
    <property type="entry name" value="YhbC-like, N-terminal domain"/>
    <property type="match status" value="1"/>
</dbReference>
<accession>A0A395JJE9</accession>
<dbReference type="PANTHER" id="PTHR33867:SF1">
    <property type="entry name" value="RIBOSOME MATURATION FACTOR RIMP"/>
    <property type="match status" value="1"/>
</dbReference>
<feature type="domain" description="Ribosome maturation factor RimP C-terminal" evidence="5">
    <location>
        <begin position="87"/>
        <end position="150"/>
    </location>
</feature>
<evidence type="ECO:0000256" key="2">
    <source>
        <dbReference type="ARBA" id="ARBA00022517"/>
    </source>
</evidence>
<evidence type="ECO:0000259" key="4">
    <source>
        <dbReference type="Pfam" id="PF02576"/>
    </source>
</evidence>
<evidence type="ECO:0000313" key="6">
    <source>
        <dbReference type="EMBL" id="RBP49181.1"/>
    </source>
</evidence>
<evidence type="ECO:0000256" key="3">
    <source>
        <dbReference type="HAMAP-Rule" id="MF_01077"/>
    </source>
</evidence>
<evidence type="ECO:0000259" key="5">
    <source>
        <dbReference type="Pfam" id="PF17384"/>
    </source>
</evidence>
<evidence type="ECO:0000313" key="7">
    <source>
        <dbReference type="Proteomes" id="UP000253083"/>
    </source>
</evidence>
<dbReference type="Gene3D" id="2.30.30.180">
    <property type="entry name" value="Ribosome maturation factor RimP, C-terminal domain"/>
    <property type="match status" value="1"/>
</dbReference>
<keyword evidence="7" id="KW-1185">Reference proteome</keyword>
<keyword evidence="2 3" id="KW-0690">Ribosome biogenesis</keyword>
<dbReference type="Proteomes" id="UP000253083">
    <property type="component" value="Unassembled WGS sequence"/>
</dbReference>
<gene>
    <name evidence="3" type="primary">rimP</name>
    <name evidence="6" type="ORF">DFR28_104109</name>
</gene>
<dbReference type="InParanoid" id="A0A395JJE9"/>
<organism evidence="6 7">
    <name type="scientific">Arenicella xantha</name>
    <dbReference type="NCBI Taxonomy" id="644221"/>
    <lineage>
        <taxon>Bacteria</taxon>
        <taxon>Pseudomonadati</taxon>
        <taxon>Pseudomonadota</taxon>
        <taxon>Gammaproteobacteria</taxon>
        <taxon>Arenicellales</taxon>
        <taxon>Arenicellaceae</taxon>
        <taxon>Arenicella</taxon>
    </lineage>
</organism>
<dbReference type="RefSeq" id="WP_113955047.1">
    <property type="nucleotide sequence ID" value="NZ_QNRT01000004.1"/>
</dbReference>
<keyword evidence="1 3" id="KW-0963">Cytoplasm</keyword>
<dbReference type="OrthoDB" id="9805006at2"/>
<comment type="function">
    <text evidence="3">Required for maturation of 30S ribosomal subunits.</text>
</comment>
<dbReference type="EMBL" id="QNRT01000004">
    <property type="protein sequence ID" value="RBP49181.1"/>
    <property type="molecule type" value="Genomic_DNA"/>
</dbReference>
<proteinExistence type="inferred from homology"/>
<dbReference type="FunFam" id="3.30.300.70:FF:000001">
    <property type="entry name" value="Ribosome maturation factor RimP"/>
    <property type="match status" value="1"/>
</dbReference>
<reference evidence="6 7" key="1">
    <citation type="submission" date="2018-06" db="EMBL/GenBank/DDBJ databases">
        <title>Genomic Encyclopedia of Type Strains, Phase IV (KMG-IV): sequencing the most valuable type-strain genomes for metagenomic binning, comparative biology and taxonomic classification.</title>
        <authorList>
            <person name="Goeker M."/>
        </authorList>
    </citation>
    <scope>NUCLEOTIDE SEQUENCE [LARGE SCALE GENOMIC DNA]</scope>
    <source>
        <strain evidence="6 7">DSM 24032</strain>
    </source>
</reference>
<name>A0A395JJE9_9GAMM</name>
<dbReference type="PANTHER" id="PTHR33867">
    <property type="entry name" value="RIBOSOME MATURATION FACTOR RIMP"/>
    <property type="match status" value="1"/>
</dbReference>
<protein>
    <recommendedName>
        <fullName evidence="3">Ribosome maturation factor RimP</fullName>
    </recommendedName>
</protein>
<dbReference type="Pfam" id="PF17384">
    <property type="entry name" value="DUF150_C"/>
    <property type="match status" value="1"/>
</dbReference>
<feature type="domain" description="Ribosome maturation factor RimP N-terminal" evidence="4">
    <location>
        <begin position="13"/>
        <end position="84"/>
    </location>
</feature>
<dbReference type="InterPro" id="IPR036847">
    <property type="entry name" value="RimP_C_sf"/>
</dbReference>
<dbReference type="InterPro" id="IPR028998">
    <property type="entry name" value="RimP_C"/>
</dbReference>
<comment type="caution">
    <text evidence="6">The sequence shown here is derived from an EMBL/GenBank/DDBJ whole genome shotgun (WGS) entry which is preliminary data.</text>
</comment>
<dbReference type="FunCoup" id="A0A395JJE9">
    <property type="interactions" value="352"/>
</dbReference>
<dbReference type="GO" id="GO:0000028">
    <property type="term" value="P:ribosomal small subunit assembly"/>
    <property type="evidence" value="ECO:0007669"/>
    <property type="project" value="TreeGrafter"/>
</dbReference>
<dbReference type="InterPro" id="IPR028989">
    <property type="entry name" value="RimP_N"/>
</dbReference>
<dbReference type="SUPFAM" id="SSF74942">
    <property type="entry name" value="YhbC-like, C-terminal domain"/>
    <property type="match status" value="1"/>
</dbReference>
<evidence type="ECO:0000256" key="1">
    <source>
        <dbReference type="ARBA" id="ARBA00022490"/>
    </source>
</evidence>
<dbReference type="GO" id="GO:0006412">
    <property type="term" value="P:translation"/>
    <property type="evidence" value="ECO:0007669"/>
    <property type="project" value="TreeGrafter"/>
</dbReference>
<dbReference type="Pfam" id="PF02576">
    <property type="entry name" value="RimP_N"/>
    <property type="match status" value="1"/>
</dbReference>
<comment type="subcellular location">
    <subcellularLocation>
        <location evidence="3">Cytoplasm</location>
    </subcellularLocation>
</comment>
<dbReference type="HAMAP" id="MF_01077">
    <property type="entry name" value="RimP"/>
    <property type="match status" value="1"/>
</dbReference>
<dbReference type="NCBIfam" id="NF000927">
    <property type="entry name" value="PRK00092.1-1"/>
    <property type="match status" value="1"/>
</dbReference>
<dbReference type="GO" id="GO:0005829">
    <property type="term" value="C:cytosol"/>
    <property type="evidence" value="ECO:0007669"/>
    <property type="project" value="TreeGrafter"/>
</dbReference>
<dbReference type="CDD" id="cd01734">
    <property type="entry name" value="YlxS_C"/>
    <property type="match status" value="1"/>
</dbReference>
<dbReference type="InterPro" id="IPR003728">
    <property type="entry name" value="Ribosome_maturation_RimP"/>
</dbReference>